<dbReference type="GO" id="GO:0003824">
    <property type="term" value="F:catalytic activity"/>
    <property type="evidence" value="ECO:0007669"/>
    <property type="project" value="UniProtKB-ARBA"/>
</dbReference>
<dbReference type="InterPro" id="IPR000073">
    <property type="entry name" value="AB_hydrolase_1"/>
</dbReference>
<dbReference type="SUPFAM" id="SSF53474">
    <property type="entry name" value="alpha/beta-Hydrolases"/>
    <property type="match status" value="1"/>
</dbReference>
<keyword evidence="3" id="KW-1185">Reference proteome</keyword>
<name>A0AAE3KKX1_9PSEU</name>
<evidence type="ECO:0000313" key="3">
    <source>
        <dbReference type="Proteomes" id="UP001206128"/>
    </source>
</evidence>
<organism evidence="2 3">
    <name type="scientific">Goodfellowiella coeruleoviolacea</name>
    <dbReference type="NCBI Taxonomy" id="334858"/>
    <lineage>
        <taxon>Bacteria</taxon>
        <taxon>Bacillati</taxon>
        <taxon>Actinomycetota</taxon>
        <taxon>Actinomycetes</taxon>
        <taxon>Pseudonocardiales</taxon>
        <taxon>Pseudonocardiaceae</taxon>
        <taxon>Goodfellowiella</taxon>
    </lineage>
</organism>
<dbReference type="PRINTS" id="PR00111">
    <property type="entry name" value="ABHYDROLASE"/>
</dbReference>
<feature type="domain" description="AB hydrolase-1" evidence="1">
    <location>
        <begin position="31"/>
        <end position="275"/>
    </location>
</feature>
<protein>
    <submittedName>
        <fullName evidence="2">Pimeloyl-ACP methyl ester carboxylesterase</fullName>
    </submittedName>
</protein>
<dbReference type="AlphaFoldDB" id="A0AAE3KKX1"/>
<dbReference type="RefSeq" id="WP_253771256.1">
    <property type="nucleotide sequence ID" value="NZ_JAMTCK010000006.1"/>
</dbReference>
<evidence type="ECO:0000313" key="2">
    <source>
        <dbReference type="EMBL" id="MCP2165893.1"/>
    </source>
</evidence>
<dbReference type="PANTHER" id="PTHR43433">
    <property type="entry name" value="HYDROLASE, ALPHA/BETA FOLD FAMILY PROTEIN"/>
    <property type="match status" value="1"/>
</dbReference>
<dbReference type="Gene3D" id="3.40.50.1820">
    <property type="entry name" value="alpha/beta hydrolase"/>
    <property type="match status" value="1"/>
</dbReference>
<accession>A0AAE3KKX1</accession>
<dbReference type="Pfam" id="PF00561">
    <property type="entry name" value="Abhydrolase_1"/>
    <property type="match status" value="1"/>
</dbReference>
<dbReference type="PANTHER" id="PTHR43433:SF10">
    <property type="entry name" value="AB HYDROLASE-1 DOMAIN-CONTAINING PROTEIN"/>
    <property type="match status" value="1"/>
</dbReference>
<evidence type="ECO:0000259" key="1">
    <source>
        <dbReference type="Pfam" id="PF00561"/>
    </source>
</evidence>
<reference evidence="2" key="1">
    <citation type="submission" date="2022-06" db="EMBL/GenBank/DDBJ databases">
        <title>Genomic Encyclopedia of Archaeal and Bacterial Type Strains, Phase II (KMG-II): from individual species to whole genera.</title>
        <authorList>
            <person name="Goeker M."/>
        </authorList>
    </citation>
    <scope>NUCLEOTIDE SEQUENCE</scope>
    <source>
        <strain evidence="2">DSM 43935</strain>
    </source>
</reference>
<dbReference type="EMBL" id="JAMTCK010000006">
    <property type="protein sequence ID" value="MCP2165893.1"/>
    <property type="molecule type" value="Genomic_DNA"/>
</dbReference>
<gene>
    <name evidence="2" type="ORF">LX83_002752</name>
</gene>
<dbReference type="InterPro" id="IPR050471">
    <property type="entry name" value="AB_hydrolase"/>
</dbReference>
<comment type="caution">
    <text evidence="2">The sequence shown here is derived from an EMBL/GenBank/DDBJ whole genome shotgun (WGS) entry which is preliminary data.</text>
</comment>
<sequence length="292" mass="30148">MTTTEHRPSHFITTADQRRIAVDVHGPADAPVVLLLSAAPGSRRFDPNPSVTASAGVRLVTLDRPGYGGSDPMPAGQPLTVTSAADDAALVLEQLGVTEAGVAGWSAGGRVALALAARRPELVTSVAVLATPAPDEEVPWIGEPQRGMLAELRRDLAGAPAVLAEMLAPMTADPAAAVEQVCGGPADDAVLAEPGVRAGLVDMLSEAFRQGAVGLAADLASYTLHDWGFDPRAVGAPVRCWYGAQDSIVSPAHGAWWAEQVADGSVTAVDGVGHLVIHRVWADVLAHLTAQR</sequence>
<dbReference type="InterPro" id="IPR029058">
    <property type="entry name" value="AB_hydrolase_fold"/>
</dbReference>
<dbReference type="Proteomes" id="UP001206128">
    <property type="component" value="Unassembled WGS sequence"/>
</dbReference>
<proteinExistence type="predicted"/>